<dbReference type="SMART" id="SM00316">
    <property type="entry name" value="S1"/>
    <property type="match status" value="2"/>
</dbReference>
<dbReference type="PANTHER" id="PTHR37296">
    <property type="entry name" value="CONSERVED VIRULENCE FACTOR B"/>
    <property type="match status" value="1"/>
</dbReference>
<evidence type="ECO:0000256" key="1">
    <source>
        <dbReference type="PIRNR" id="PIRNR012524"/>
    </source>
</evidence>
<dbReference type="EMBL" id="LDYG01000028">
    <property type="protein sequence ID" value="KUP06398.1"/>
    <property type="molecule type" value="Genomic_DNA"/>
</dbReference>
<dbReference type="STRING" id="1150625.Q75_07595"/>
<dbReference type="InterPro" id="IPR014464">
    <property type="entry name" value="CvfB_fam"/>
</dbReference>
<name>A0A147K8B4_9BACI</name>
<dbReference type="PATRIC" id="fig|1150625.3.peg.1601"/>
<feature type="domain" description="S1 motif" evidence="2">
    <location>
        <begin position="16"/>
        <end position="76"/>
    </location>
</feature>
<organism evidence="3 4">
    <name type="scientific">Bacillus coahuilensis p1.1.43</name>
    <dbReference type="NCBI Taxonomy" id="1150625"/>
    <lineage>
        <taxon>Bacteria</taxon>
        <taxon>Bacillati</taxon>
        <taxon>Bacillota</taxon>
        <taxon>Bacilli</taxon>
        <taxon>Bacillales</taxon>
        <taxon>Bacillaceae</taxon>
        <taxon>Bacillus</taxon>
    </lineage>
</organism>
<dbReference type="Pfam" id="PF21543">
    <property type="entry name" value="CvfB_2nd"/>
    <property type="match status" value="1"/>
</dbReference>
<keyword evidence="4" id="KW-1185">Reference proteome</keyword>
<dbReference type="InterPro" id="IPR012340">
    <property type="entry name" value="NA-bd_OB-fold"/>
</dbReference>
<comment type="caution">
    <text evidence="3">The sequence shown here is derived from an EMBL/GenBank/DDBJ whole genome shotgun (WGS) entry which is preliminary data.</text>
</comment>
<proteinExistence type="inferred from homology"/>
<feature type="domain" description="S1 motif" evidence="2">
    <location>
        <begin position="163"/>
        <end position="225"/>
    </location>
</feature>
<dbReference type="RefSeq" id="WP_059350959.1">
    <property type="nucleotide sequence ID" value="NZ_LDYG01000028.1"/>
</dbReference>
<dbReference type="OrthoDB" id="9801597at2"/>
<dbReference type="InterPro" id="IPR039566">
    <property type="entry name" value="CvfB_S1_st"/>
</dbReference>
<dbReference type="PIRSF" id="PIRSF012524">
    <property type="entry name" value="YitL_S1"/>
    <property type="match status" value="1"/>
</dbReference>
<comment type="similarity">
    <text evidence="1">Belongs to the CvfB family.</text>
</comment>
<dbReference type="InterPro" id="IPR048587">
    <property type="entry name" value="CvfB_S1_3rd"/>
</dbReference>
<dbReference type="InterPro" id="IPR040764">
    <property type="entry name" value="CvfB_WH"/>
</dbReference>
<dbReference type="Pfam" id="PF13509">
    <property type="entry name" value="S1_2"/>
    <property type="match status" value="1"/>
</dbReference>
<evidence type="ECO:0000259" key="2">
    <source>
        <dbReference type="SMART" id="SM00316"/>
    </source>
</evidence>
<dbReference type="InterPro" id="IPR003029">
    <property type="entry name" value="S1_domain"/>
</dbReference>
<gene>
    <name evidence="3" type="ORF">Q75_07595</name>
</gene>
<accession>A0A147K8B4</accession>
<evidence type="ECO:0000313" key="4">
    <source>
        <dbReference type="Proteomes" id="UP000074108"/>
    </source>
</evidence>
<dbReference type="Proteomes" id="UP000074108">
    <property type="component" value="Unassembled WGS sequence"/>
</dbReference>
<dbReference type="InterPro" id="IPR048588">
    <property type="entry name" value="CvfB_S1_2nd"/>
</dbReference>
<dbReference type="GO" id="GO:0003676">
    <property type="term" value="F:nucleic acid binding"/>
    <property type="evidence" value="ECO:0007669"/>
    <property type="project" value="InterPro"/>
</dbReference>
<reference evidence="3 4" key="1">
    <citation type="journal article" date="2016" name="Front. Microbiol.">
        <title>Microevolution Analysis of Bacillus coahuilensis Unveils Differences in Phosphorus Acquisition Strategies and Their Regulation.</title>
        <authorList>
            <person name="Gomez-Lunar Z."/>
            <person name="Hernandez-Gonzalez I."/>
            <person name="Rodriguez-Torres M.D."/>
            <person name="Souza V."/>
            <person name="Olmedo-Alvarez G."/>
        </authorList>
    </citation>
    <scope>NUCLEOTIDE SEQUENCE [LARGE SCALE GENOMIC DNA]</scope>
    <source>
        <strain evidence="4">p1.1.43</strain>
    </source>
</reference>
<dbReference type="Pfam" id="PF21191">
    <property type="entry name" value="CvfB_1st"/>
    <property type="match status" value="1"/>
</dbReference>
<dbReference type="AlphaFoldDB" id="A0A147K8B4"/>
<dbReference type="Gene3D" id="1.10.10.10">
    <property type="entry name" value="Winged helix-like DNA-binding domain superfamily/Winged helix DNA-binding domain"/>
    <property type="match status" value="1"/>
</dbReference>
<dbReference type="Gene3D" id="2.40.50.140">
    <property type="entry name" value="Nucleic acid-binding proteins"/>
    <property type="match status" value="2"/>
</dbReference>
<sequence>MFHKGERKDVFDLRLEAGLVLPLTVDRQVDFGFFLTNDYEDVLLHKGEILEDIQVGDEIEVFLYNDKQGRLSATMKIPTIRQDVYDWCEVVDSNEKLGVFVSIGLKKDILVSADDLPKFDELWPAVGDQLYMTLKTDRNGLLYGKLATENVIDEIRKPAPKQLLNQDIEGRVYRVLRVGSFLITEEGYRCFIHESEREEEPRLGSLMKARVIDVKDDGNVNASFLPRKQDKMSVDAEKIYAYMETRAGAMPYGDKTQPDIILDKFSMSKGAFKRALGQLMKNGRVYQEDGWTYFSERK</sequence>
<dbReference type="Pfam" id="PF17783">
    <property type="entry name" value="WHD_CvfB"/>
    <property type="match status" value="1"/>
</dbReference>
<evidence type="ECO:0000313" key="3">
    <source>
        <dbReference type="EMBL" id="KUP06398.1"/>
    </source>
</evidence>
<protein>
    <recommendedName>
        <fullName evidence="2">S1 motif domain-containing protein</fullName>
    </recommendedName>
</protein>
<dbReference type="InterPro" id="IPR036388">
    <property type="entry name" value="WH-like_DNA-bd_sf"/>
</dbReference>
<dbReference type="PANTHER" id="PTHR37296:SF1">
    <property type="entry name" value="CONSERVED VIRULENCE FACTOR B"/>
    <property type="match status" value="1"/>
</dbReference>